<dbReference type="GO" id="GO:0000703">
    <property type="term" value="F:oxidized pyrimidine nucleobase lesion DNA N-glycosylase activity"/>
    <property type="evidence" value="ECO:0007669"/>
    <property type="project" value="TreeGrafter"/>
</dbReference>
<keyword evidence="5" id="KW-0227">DNA damage</keyword>
<keyword evidence="11" id="KW-0456">Lyase</keyword>
<dbReference type="SMART" id="SM00898">
    <property type="entry name" value="Fapy_DNA_glyco"/>
    <property type="match status" value="1"/>
</dbReference>
<dbReference type="AlphaFoldDB" id="A0A5A7SBH6"/>
<dbReference type="GO" id="GO:0003684">
    <property type="term" value="F:damaged DNA binding"/>
    <property type="evidence" value="ECO:0007669"/>
    <property type="project" value="InterPro"/>
</dbReference>
<dbReference type="InterPro" id="IPR000214">
    <property type="entry name" value="Znf_DNA_glyclase/AP_lyase"/>
</dbReference>
<comment type="cofactor">
    <cofactor evidence="1">
        <name>Zn(2+)</name>
        <dbReference type="ChEBI" id="CHEBI:29105"/>
    </cofactor>
</comment>
<evidence type="ECO:0000256" key="11">
    <source>
        <dbReference type="ARBA" id="ARBA00023239"/>
    </source>
</evidence>
<feature type="domain" description="Formamidopyrimidine-DNA glycosylase catalytic" evidence="16">
    <location>
        <begin position="2"/>
        <end position="128"/>
    </location>
</feature>
<dbReference type="CDD" id="cd08971">
    <property type="entry name" value="AcNei2_N"/>
    <property type="match status" value="1"/>
</dbReference>
<evidence type="ECO:0000256" key="8">
    <source>
        <dbReference type="ARBA" id="ARBA00022833"/>
    </source>
</evidence>
<evidence type="ECO:0000256" key="3">
    <source>
        <dbReference type="ARBA" id="ARBA00012720"/>
    </source>
</evidence>
<dbReference type="Proteomes" id="UP000322244">
    <property type="component" value="Unassembled WGS sequence"/>
</dbReference>
<keyword evidence="6 14" id="KW-0863">Zinc-finger</keyword>
<dbReference type="SUPFAM" id="SSF81624">
    <property type="entry name" value="N-terminal domain of MutM-like DNA repair proteins"/>
    <property type="match status" value="1"/>
</dbReference>
<protein>
    <recommendedName>
        <fullName evidence="3">DNA-(apurinic or apyrimidinic site) lyase</fullName>
        <ecNumber evidence="3">4.2.99.18</ecNumber>
    </recommendedName>
</protein>
<dbReference type="Pfam" id="PF06831">
    <property type="entry name" value="H2TH"/>
    <property type="match status" value="1"/>
</dbReference>
<dbReference type="OrthoDB" id="9800855at2"/>
<dbReference type="PANTHER" id="PTHR42697">
    <property type="entry name" value="ENDONUCLEASE 8"/>
    <property type="match status" value="1"/>
</dbReference>
<dbReference type="PROSITE" id="PS51068">
    <property type="entry name" value="FPG_CAT"/>
    <property type="match status" value="1"/>
</dbReference>
<evidence type="ECO:0000256" key="13">
    <source>
        <dbReference type="ARBA" id="ARBA00023295"/>
    </source>
</evidence>
<dbReference type="GO" id="GO:0006284">
    <property type="term" value="P:base-excision repair"/>
    <property type="evidence" value="ECO:0007669"/>
    <property type="project" value="InterPro"/>
</dbReference>
<comment type="similarity">
    <text evidence="2">Belongs to the FPG family.</text>
</comment>
<evidence type="ECO:0000313" key="17">
    <source>
        <dbReference type="EMBL" id="KAA0022659.1"/>
    </source>
</evidence>
<keyword evidence="4" id="KW-0479">Metal-binding</keyword>
<dbReference type="Pfam" id="PF06827">
    <property type="entry name" value="zf-FPG_IleRS"/>
    <property type="match status" value="1"/>
</dbReference>
<gene>
    <name evidence="17" type="ORF">FOY51_13315</name>
</gene>
<keyword evidence="9" id="KW-0238">DNA-binding</keyword>
<dbReference type="InterPro" id="IPR044090">
    <property type="entry name" value="Nei2_N"/>
</dbReference>
<dbReference type="EC" id="4.2.99.18" evidence="3"/>
<keyword evidence="10" id="KW-0234">DNA repair</keyword>
<feature type="domain" description="FPG-type" evidence="15">
    <location>
        <begin position="210"/>
        <end position="249"/>
    </location>
</feature>
<evidence type="ECO:0000256" key="12">
    <source>
        <dbReference type="ARBA" id="ARBA00023268"/>
    </source>
</evidence>
<evidence type="ECO:0000313" key="18">
    <source>
        <dbReference type="Proteomes" id="UP000322244"/>
    </source>
</evidence>
<keyword evidence="7" id="KW-0378">Hydrolase</keyword>
<dbReference type="RefSeq" id="WP_149430714.1">
    <property type="nucleotide sequence ID" value="NZ_VLNY01000005.1"/>
</dbReference>
<evidence type="ECO:0000256" key="4">
    <source>
        <dbReference type="ARBA" id="ARBA00022723"/>
    </source>
</evidence>
<dbReference type="PANTHER" id="PTHR42697:SF1">
    <property type="entry name" value="ENDONUCLEASE 8"/>
    <property type="match status" value="1"/>
</dbReference>
<dbReference type="InterPro" id="IPR015886">
    <property type="entry name" value="H2TH_FPG"/>
</dbReference>
<evidence type="ECO:0000256" key="7">
    <source>
        <dbReference type="ARBA" id="ARBA00022801"/>
    </source>
</evidence>
<dbReference type="InterPro" id="IPR012319">
    <property type="entry name" value="FPG_cat"/>
</dbReference>
<keyword evidence="8" id="KW-0862">Zinc</keyword>
<dbReference type="PROSITE" id="PS51066">
    <property type="entry name" value="ZF_FPG_2"/>
    <property type="match status" value="1"/>
</dbReference>
<evidence type="ECO:0000256" key="9">
    <source>
        <dbReference type="ARBA" id="ARBA00023125"/>
    </source>
</evidence>
<evidence type="ECO:0000256" key="6">
    <source>
        <dbReference type="ARBA" id="ARBA00022771"/>
    </source>
</evidence>
<dbReference type="SMART" id="SM01232">
    <property type="entry name" value="H2TH"/>
    <property type="match status" value="1"/>
</dbReference>
<comment type="caution">
    <text evidence="17">The sequence shown here is derived from an EMBL/GenBank/DDBJ whole genome shotgun (WGS) entry which is preliminary data.</text>
</comment>
<evidence type="ECO:0000256" key="5">
    <source>
        <dbReference type="ARBA" id="ARBA00022763"/>
    </source>
</evidence>
<dbReference type="GO" id="GO:0140078">
    <property type="term" value="F:class I DNA-(apurinic or apyrimidinic site) endonuclease activity"/>
    <property type="evidence" value="ECO:0007669"/>
    <property type="project" value="UniProtKB-EC"/>
</dbReference>
<dbReference type="InterPro" id="IPR035937">
    <property type="entry name" value="FPG_N"/>
</dbReference>
<dbReference type="GO" id="GO:0008270">
    <property type="term" value="F:zinc ion binding"/>
    <property type="evidence" value="ECO:0007669"/>
    <property type="project" value="UniProtKB-KW"/>
</dbReference>
<evidence type="ECO:0000256" key="2">
    <source>
        <dbReference type="ARBA" id="ARBA00009409"/>
    </source>
</evidence>
<name>A0A5A7SBH6_9NOCA</name>
<dbReference type="Gene3D" id="1.10.8.50">
    <property type="match status" value="1"/>
</dbReference>
<proteinExistence type="inferred from homology"/>
<reference evidence="17 18" key="1">
    <citation type="submission" date="2019-07" db="EMBL/GenBank/DDBJ databases">
        <title>Rhodococcus cavernicolus sp. nov., isolated from a cave.</title>
        <authorList>
            <person name="Lee S.D."/>
        </authorList>
    </citation>
    <scope>NUCLEOTIDE SEQUENCE [LARGE SCALE GENOMIC DNA]</scope>
    <source>
        <strain evidence="17 18">C1-24</strain>
    </source>
</reference>
<dbReference type="Gene3D" id="3.20.190.10">
    <property type="entry name" value="MutM-like, N-terminal"/>
    <property type="match status" value="1"/>
</dbReference>
<dbReference type="EMBL" id="VLNY01000005">
    <property type="protein sequence ID" value="KAA0022659.1"/>
    <property type="molecule type" value="Genomic_DNA"/>
</dbReference>
<evidence type="ECO:0000256" key="1">
    <source>
        <dbReference type="ARBA" id="ARBA00001947"/>
    </source>
</evidence>
<sequence length="256" mass="27886">MPEGDTVFHAAERLRTALVGKPLTRCDIRVPRFATVDLSGRAVDQVVPRGKHLFIRVGDASIHTHLKMEGIWQVLPRGGRWRRPAFKARIVLANDTSEAVGFEMGVVEVLSAQEAERAVAHLGPDLLGPDWDANEAVERLARHADIPISVALLDQRNLAGVGNVFASETCFQARVDPRTHVSEVANLAEVVDVAHKLLTLAAAKPPRQELVYGKAGRPCPRCATPIIRIQHGVGVSAERNVYLCPRCQSGQPTTTT</sequence>
<organism evidence="17 18">
    <name type="scientific">Antrihabitans cavernicola</name>
    <dbReference type="NCBI Taxonomy" id="2495913"/>
    <lineage>
        <taxon>Bacteria</taxon>
        <taxon>Bacillati</taxon>
        <taxon>Actinomycetota</taxon>
        <taxon>Actinomycetes</taxon>
        <taxon>Mycobacteriales</taxon>
        <taxon>Nocardiaceae</taxon>
        <taxon>Antrihabitans</taxon>
    </lineage>
</organism>
<keyword evidence="13" id="KW-0326">Glycosidase</keyword>
<evidence type="ECO:0000256" key="14">
    <source>
        <dbReference type="PROSITE-ProRule" id="PRU00391"/>
    </source>
</evidence>
<dbReference type="Pfam" id="PF01149">
    <property type="entry name" value="Fapy_DNA_glyco"/>
    <property type="match status" value="1"/>
</dbReference>
<dbReference type="InterPro" id="IPR010979">
    <property type="entry name" value="Ribosomal_uS13-like_H2TH"/>
</dbReference>
<evidence type="ECO:0000259" key="15">
    <source>
        <dbReference type="PROSITE" id="PS51066"/>
    </source>
</evidence>
<dbReference type="SUPFAM" id="SSF57716">
    <property type="entry name" value="Glucocorticoid receptor-like (DNA-binding domain)"/>
    <property type="match status" value="1"/>
</dbReference>
<evidence type="ECO:0000259" key="16">
    <source>
        <dbReference type="PROSITE" id="PS51068"/>
    </source>
</evidence>
<dbReference type="InterPro" id="IPR010663">
    <property type="entry name" value="Znf_FPG/IleRS"/>
</dbReference>
<keyword evidence="12" id="KW-0511">Multifunctional enzyme</keyword>
<dbReference type="SUPFAM" id="SSF46946">
    <property type="entry name" value="S13-like H2TH domain"/>
    <property type="match status" value="1"/>
</dbReference>
<keyword evidence="18" id="KW-1185">Reference proteome</keyword>
<accession>A0A5A7SBH6</accession>
<evidence type="ECO:0000256" key="10">
    <source>
        <dbReference type="ARBA" id="ARBA00023204"/>
    </source>
</evidence>